<dbReference type="KEGG" id="ckr:CKR_1739"/>
<dbReference type="EMBL" id="AP009049">
    <property type="protein sequence ID" value="BAH07955.1"/>
    <property type="molecule type" value="Genomic_DNA"/>
</dbReference>
<dbReference type="GO" id="GO:0006355">
    <property type="term" value="P:regulation of DNA-templated transcription"/>
    <property type="evidence" value="ECO:0007669"/>
    <property type="project" value="InterPro"/>
</dbReference>
<evidence type="ECO:0000313" key="2">
    <source>
        <dbReference type="EMBL" id="BAH06790.1"/>
    </source>
</evidence>
<dbReference type="RefSeq" id="WP_012620539.1">
    <property type="nucleotide sequence ID" value="NC_011837.1"/>
</dbReference>
<dbReference type="SUPFAM" id="SSF46894">
    <property type="entry name" value="C-terminal effector domain of the bipartite response regulators"/>
    <property type="match status" value="1"/>
</dbReference>
<gene>
    <name evidence="2" type="ordered locus">CKR_1739</name>
    <name evidence="3" type="ordered locus">CKR_2904</name>
</gene>
<dbReference type="AlphaFoldDB" id="B9E2R5"/>
<dbReference type="InterPro" id="IPR016032">
    <property type="entry name" value="Sig_transdc_resp-reg_C-effctor"/>
</dbReference>
<protein>
    <recommendedName>
        <fullName evidence="1">HTH luxR-type domain-containing protein</fullName>
    </recommendedName>
</protein>
<name>B9E2R5_CLOK1</name>
<reference evidence="2" key="1">
    <citation type="submission" date="2005-09" db="EMBL/GenBank/DDBJ databases">
        <title>Complete genome sequence of Clostridium kluyveri and comaprative genomics of Clostridia species.</title>
        <authorList>
            <person name="Inui M."/>
            <person name="Nonaka H."/>
            <person name="Shinoda Y."/>
            <person name="Ikenaga Y."/>
            <person name="Abe M."/>
            <person name="Naito K."/>
            <person name="Vertes A.A."/>
            <person name="Yukawa H."/>
        </authorList>
    </citation>
    <scope>NUCLEOTIDE SEQUENCE</scope>
    <source>
        <strain evidence="2">NBRC 12016</strain>
    </source>
</reference>
<reference evidence="4" key="2">
    <citation type="submission" date="2005-09" db="EMBL/GenBank/DDBJ databases">
        <title>Complete genome sequence of Clostridium kluyveri and comparative genomics of Clostridia species.</title>
        <authorList>
            <person name="Inui M."/>
            <person name="Nonaka H."/>
            <person name="Shinoda Y."/>
            <person name="Ikenaga Y."/>
            <person name="Abe M."/>
            <person name="Naito K."/>
            <person name="Vertes A.A."/>
            <person name="Yukawa H."/>
        </authorList>
    </citation>
    <scope>NUCLEOTIDE SEQUENCE [LARGE SCALE GENOMIC DNA]</scope>
    <source>
        <strain evidence="4">NBRC 12016</strain>
    </source>
</reference>
<dbReference type="GO" id="GO:0003677">
    <property type="term" value="F:DNA binding"/>
    <property type="evidence" value="ECO:0007669"/>
    <property type="project" value="InterPro"/>
</dbReference>
<evidence type="ECO:0000313" key="3">
    <source>
        <dbReference type="EMBL" id="BAH07955.1"/>
    </source>
</evidence>
<dbReference type="InterPro" id="IPR000792">
    <property type="entry name" value="Tscrpt_reg_LuxR_C"/>
</dbReference>
<dbReference type="KEGG" id="ckr:CKR_2904"/>
<dbReference type="Pfam" id="PF00196">
    <property type="entry name" value="GerE"/>
    <property type="match status" value="1"/>
</dbReference>
<feature type="domain" description="HTH luxR-type" evidence="1">
    <location>
        <begin position="41"/>
        <end position="85"/>
    </location>
</feature>
<sequence>MKFKEFNLVKIKHVHFYGLGELYSFLGADDLRAVLNKEEVKILYLDGLTAPEIARKLNIKKDTVEKCIQRNFSNLKCEHRVALTCRREVVKAVNYEANKYIGDSAFVKKNRSIYKTNPDGDIVINKEVAPVVTWDTPRRLANENKVKF</sequence>
<dbReference type="EMBL" id="AP009049">
    <property type="protein sequence ID" value="BAH06790.1"/>
    <property type="molecule type" value="Genomic_DNA"/>
</dbReference>
<dbReference type="HOGENOM" id="CLU_131392_0_0_9"/>
<accession>B9E2R5</accession>
<evidence type="ECO:0000313" key="4">
    <source>
        <dbReference type="Proteomes" id="UP000007969"/>
    </source>
</evidence>
<evidence type="ECO:0000259" key="1">
    <source>
        <dbReference type="Pfam" id="PF00196"/>
    </source>
</evidence>
<dbReference type="Proteomes" id="UP000007969">
    <property type="component" value="Chromosome"/>
</dbReference>
<dbReference type="Gene3D" id="1.10.10.10">
    <property type="entry name" value="Winged helix-like DNA-binding domain superfamily/Winged helix DNA-binding domain"/>
    <property type="match status" value="1"/>
</dbReference>
<organism evidence="2 4">
    <name type="scientific">Clostridium kluyveri (strain NBRC 12016)</name>
    <dbReference type="NCBI Taxonomy" id="583346"/>
    <lineage>
        <taxon>Bacteria</taxon>
        <taxon>Bacillati</taxon>
        <taxon>Bacillota</taxon>
        <taxon>Clostridia</taxon>
        <taxon>Eubacteriales</taxon>
        <taxon>Clostridiaceae</taxon>
        <taxon>Clostridium</taxon>
    </lineage>
</organism>
<dbReference type="InterPro" id="IPR036388">
    <property type="entry name" value="WH-like_DNA-bd_sf"/>
</dbReference>
<proteinExistence type="predicted"/>